<proteinExistence type="predicted"/>
<sequence>MTDNMLSEFLKNFEYNEEQVERGIEMAIEREKNDAPRYNPFYLLQETPELDKALERDLENQKVRKLLRSLQ</sequence>
<organism evidence="1 2">
    <name type="scientific">Leptospira jelokensis</name>
    <dbReference type="NCBI Taxonomy" id="2484931"/>
    <lineage>
        <taxon>Bacteria</taxon>
        <taxon>Pseudomonadati</taxon>
        <taxon>Spirochaetota</taxon>
        <taxon>Spirochaetia</taxon>
        <taxon>Leptospirales</taxon>
        <taxon>Leptospiraceae</taxon>
        <taxon>Leptospira</taxon>
    </lineage>
</organism>
<dbReference type="Proteomes" id="UP000297567">
    <property type="component" value="Unassembled WGS sequence"/>
</dbReference>
<dbReference type="EMBL" id="RQGH01000035">
    <property type="protein sequence ID" value="TGL58633.1"/>
    <property type="molecule type" value="Genomic_DNA"/>
</dbReference>
<comment type="caution">
    <text evidence="1">The sequence shown here is derived from an EMBL/GenBank/DDBJ whole genome shotgun (WGS) entry which is preliminary data.</text>
</comment>
<evidence type="ECO:0000313" key="2">
    <source>
        <dbReference type="Proteomes" id="UP000297567"/>
    </source>
</evidence>
<gene>
    <name evidence="1" type="ORF">EHQ62_17210</name>
</gene>
<reference evidence="1" key="1">
    <citation type="journal article" date="2019" name="PLoS Negl. Trop. Dis.">
        <title>Revisiting the worldwide diversity of Leptospira species in the environment.</title>
        <authorList>
            <person name="Vincent A.T."/>
            <person name="Schiettekatte O."/>
            <person name="Bourhy P."/>
            <person name="Veyrier F.J."/>
            <person name="Picardeau M."/>
        </authorList>
    </citation>
    <scope>NUCLEOTIDE SEQUENCE [LARGE SCALE GENOMIC DNA]</scope>
    <source>
        <strain evidence="1">201702451</strain>
    </source>
</reference>
<keyword evidence="2" id="KW-1185">Reference proteome</keyword>
<evidence type="ECO:0000313" key="1">
    <source>
        <dbReference type="EMBL" id="TGL58633.1"/>
    </source>
</evidence>
<accession>A0A4Z1A2W6</accession>
<name>A0A4Z1A2W6_9LEPT</name>
<dbReference type="RefSeq" id="WP_135645126.1">
    <property type="nucleotide sequence ID" value="NZ_RQGH01000035.1"/>
</dbReference>
<protein>
    <submittedName>
        <fullName evidence="1">Uncharacterized protein</fullName>
    </submittedName>
</protein>
<dbReference type="AlphaFoldDB" id="A0A4Z1A2W6"/>